<evidence type="ECO:0000313" key="2">
    <source>
        <dbReference type="EMBL" id="KEF56508.1"/>
    </source>
</evidence>
<keyword evidence="1" id="KW-1133">Transmembrane helix</keyword>
<dbReference type="VEuPathDB" id="FungiDB:A1O9_06695"/>
<feature type="transmembrane region" description="Helical" evidence="1">
    <location>
        <begin position="116"/>
        <end position="135"/>
    </location>
</feature>
<dbReference type="STRING" id="1182545.A0A072PB44"/>
<gene>
    <name evidence="2" type="ORF">A1O9_06695</name>
</gene>
<dbReference type="GeneID" id="25281612"/>
<proteinExistence type="predicted"/>
<dbReference type="OrthoDB" id="4157173at2759"/>
<organism evidence="2 3">
    <name type="scientific">Exophiala aquamarina CBS 119918</name>
    <dbReference type="NCBI Taxonomy" id="1182545"/>
    <lineage>
        <taxon>Eukaryota</taxon>
        <taxon>Fungi</taxon>
        <taxon>Dikarya</taxon>
        <taxon>Ascomycota</taxon>
        <taxon>Pezizomycotina</taxon>
        <taxon>Eurotiomycetes</taxon>
        <taxon>Chaetothyriomycetidae</taxon>
        <taxon>Chaetothyriales</taxon>
        <taxon>Herpotrichiellaceae</taxon>
        <taxon>Exophiala</taxon>
    </lineage>
</organism>
<name>A0A072PB44_9EURO</name>
<evidence type="ECO:0000313" key="3">
    <source>
        <dbReference type="Proteomes" id="UP000027920"/>
    </source>
</evidence>
<dbReference type="EMBL" id="AMGV01000005">
    <property type="protein sequence ID" value="KEF56508.1"/>
    <property type="molecule type" value="Genomic_DNA"/>
</dbReference>
<dbReference type="Proteomes" id="UP000027920">
    <property type="component" value="Unassembled WGS sequence"/>
</dbReference>
<evidence type="ECO:0000256" key="1">
    <source>
        <dbReference type="SAM" id="Phobius"/>
    </source>
</evidence>
<dbReference type="Pfam" id="PF14087">
    <property type="entry name" value="DUF4267"/>
    <property type="match status" value="1"/>
</dbReference>
<dbReference type="RefSeq" id="XP_013259098.1">
    <property type="nucleotide sequence ID" value="XM_013403644.1"/>
</dbReference>
<keyword evidence="3" id="KW-1185">Reference proteome</keyword>
<comment type="caution">
    <text evidence="2">The sequence shown here is derived from an EMBL/GenBank/DDBJ whole genome shotgun (WGS) entry which is preliminary data.</text>
</comment>
<sequence>MALAPSTWRLLGLSVATGYIGLGTFTLSAPVLAGKALGVYPSASESAGSALISKKHHQQACASMGLLAARDLSIGLALFAFDYQNAPHAMGTLILSGMVLCAADVYHVFMLRGWEWASLLGVGAASWCAIGIGLIG</sequence>
<feature type="transmembrane region" description="Helical" evidence="1">
    <location>
        <begin position="93"/>
        <end position="110"/>
    </location>
</feature>
<reference evidence="2 3" key="1">
    <citation type="submission" date="2013-03" db="EMBL/GenBank/DDBJ databases">
        <title>The Genome Sequence of Exophiala aquamarina CBS 119918.</title>
        <authorList>
            <consortium name="The Broad Institute Genomics Platform"/>
            <person name="Cuomo C."/>
            <person name="de Hoog S."/>
            <person name="Gorbushina A."/>
            <person name="Walker B."/>
            <person name="Young S.K."/>
            <person name="Zeng Q."/>
            <person name="Gargeya S."/>
            <person name="Fitzgerald M."/>
            <person name="Haas B."/>
            <person name="Abouelleil A."/>
            <person name="Allen A.W."/>
            <person name="Alvarado L."/>
            <person name="Arachchi H.M."/>
            <person name="Berlin A.M."/>
            <person name="Chapman S.B."/>
            <person name="Gainer-Dewar J."/>
            <person name="Goldberg J."/>
            <person name="Griggs A."/>
            <person name="Gujja S."/>
            <person name="Hansen M."/>
            <person name="Howarth C."/>
            <person name="Imamovic A."/>
            <person name="Ireland A."/>
            <person name="Larimer J."/>
            <person name="McCowan C."/>
            <person name="Murphy C."/>
            <person name="Pearson M."/>
            <person name="Poon T.W."/>
            <person name="Priest M."/>
            <person name="Roberts A."/>
            <person name="Saif S."/>
            <person name="Shea T."/>
            <person name="Sisk P."/>
            <person name="Sykes S."/>
            <person name="Wortman J."/>
            <person name="Nusbaum C."/>
            <person name="Birren B."/>
        </authorList>
    </citation>
    <scope>NUCLEOTIDE SEQUENCE [LARGE SCALE GENOMIC DNA]</scope>
    <source>
        <strain evidence="2 3">CBS 119918</strain>
    </source>
</reference>
<dbReference type="InterPro" id="IPR025363">
    <property type="entry name" value="DUF4267"/>
</dbReference>
<keyword evidence="1" id="KW-0472">Membrane</keyword>
<keyword evidence="1" id="KW-0812">Transmembrane</keyword>
<dbReference type="HOGENOM" id="CLU_152104_0_0_1"/>
<accession>A0A072PB44</accession>
<feature type="non-terminal residue" evidence="2">
    <location>
        <position position="136"/>
    </location>
</feature>
<dbReference type="AlphaFoldDB" id="A0A072PB44"/>
<protein>
    <submittedName>
        <fullName evidence="2">Uncharacterized protein</fullName>
    </submittedName>
</protein>